<comment type="caution">
    <text evidence="3">The sequence shown here is derived from an EMBL/GenBank/DDBJ whole genome shotgun (WGS) entry which is preliminary data.</text>
</comment>
<dbReference type="EMBL" id="JAUDEO010000039">
    <property type="protein sequence ID" value="MDM8334293.1"/>
    <property type="molecule type" value="Genomic_DNA"/>
</dbReference>
<dbReference type="NCBIfam" id="TIGR03715">
    <property type="entry name" value="KxYKxGKxW"/>
    <property type="match status" value="1"/>
</dbReference>
<feature type="chain" id="PRO_5046941996" evidence="2">
    <location>
        <begin position="33"/>
        <end position="793"/>
    </location>
</feature>
<organism evidence="3 4">
    <name type="scientific">Limosilactobacillus panis</name>
    <dbReference type="NCBI Taxonomy" id="47493"/>
    <lineage>
        <taxon>Bacteria</taxon>
        <taxon>Bacillati</taxon>
        <taxon>Bacillota</taxon>
        <taxon>Bacilli</taxon>
        <taxon>Lactobacillales</taxon>
        <taxon>Lactobacillaceae</taxon>
        <taxon>Limosilactobacillus</taxon>
    </lineage>
</organism>
<keyword evidence="4" id="KW-1185">Reference proteome</keyword>
<evidence type="ECO:0000313" key="3">
    <source>
        <dbReference type="EMBL" id="MDM8334293.1"/>
    </source>
</evidence>
<feature type="signal peptide" evidence="2">
    <location>
        <begin position="1"/>
        <end position="32"/>
    </location>
</feature>
<reference evidence="3 4" key="3">
    <citation type="submission" date="2023-06" db="EMBL/GenBank/DDBJ databases">
        <authorList>
            <person name="Zeman M."/>
            <person name="Kubasova T."/>
            <person name="Jahodarova E."/>
            <person name="Nykrynova M."/>
            <person name="Rychlik I."/>
        </authorList>
    </citation>
    <scope>NUCLEOTIDE SEQUENCE [LARGE SCALE GENOMIC DNA]</scope>
    <source>
        <strain evidence="3 4">105_WCHN</strain>
    </source>
</reference>
<gene>
    <name evidence="3" type="ORF">QUW46_06890</name>
</gene>
<accession>A0ABT7VNH7</accession>
<dbReference type="RefSeq" id="WP_289560720.1">
    <property type="nucleotide sequence ID" value="NZ_JAUDEO010000039.1"/>
</dbReference>
<evidence type="ECO:0000256" key="2">
    <source>
        <dbReference type="SAM" id="SignalP"/>
    </source>
</evidence>
<name>A0ABT7VNH7_9LACO</name>
<evidence type="ECO:0000313" key="4">
    <source>
        <dbReference type="Proteomes" id="UP001529423"/>
    </source>
</evidence>
<dbReference type="Pfam" id="PF19258">
    <property type="entry name" value="KxYKxGKxW_sig"/>
    <property type="match status" value="1"/>
</dbReference>
<sequence length="793" mass="86812">MHKKLYKAKKNWVIGLIAGALLVLGGNLSAHAATNFSNPTAQPAISANTQSTLAASQQGLNLYDQGLVGVTGNEPSKLNTARLNANVNVSTRGDVYDLGSYFPRTINGSHGQLTNRGKTSYYYYYNHTGSRVDYLPGQDTYQQPVTSASIVNGYLSKTTHGNPAQVVESNLGHGTLATNNLHLVEQNTAPLPHPGDANQVTLNRHVTTQGNTVTNTIDLSIGGNVVQPGALGIKIEPDWYINNQINIYHQDDPYVLGNCFYYIIKNVQGTPLWVEVIQPLNGTRMFAANPVGTTVDPILGGRKLDRGAEDSQLFMTAPAGLNAHLAYRESYFEVGNFNYSDMNHYGNLDSYTLGENSQGQPTLHVSGWQASNTSLTRPNNWLILFDNTTGREVQRVHVTSALNRADVNAAFPQVVNSYQSGFNADFTLPTTSLGHQFSIVARFSDNANTGEGNHNDLWLHPFTFNQGNFANLDGLKVINGHLQVNGWQASNQAANKPYHYIIVLSNGVEVGRTLVNNGQTRPDVANVYGTIFNAQRSGFAVNLPLTANMASGNLQVVSRWTADPAGNGNGTDYWFTPVNLNDNRGNLDGATVNGHQLTVAGWNATDAALIDQHHTLILFDNTTNREVSRIQVTNIDRPDVAHVFPGIQTAGQSGFTGTFNNVTLQADHRYSLVSRYSFTNDSNHHFVDHWFNLPAGIHSNQSSIDPRRVGAMLFQVTYNGMPGLERFYFNNNGNTYSFSEANDRSSAIEYRIEGDTVIYWRASNPSAQWTTSVQSLTSRTLADQISGMVSHTF</sequence>
<dbReference type="Proteomes" id="UP001529423">
    <property type="component" value="Unassembled WGS sequence"/>
</dbReference>
<keyword evidence="1 2" id="KW-0732">Signal</keyword>
<reference evidence="4" key="1">
    <citation type="submission" date="2023-06" db="EMBL/GenBank/DDBJ databases">
        <title>Identification and characterization of horizontal gene transfer across gut microbiota members of farm animals based on homology search.</title>
        <authorList>
            <person name="Zeman M."/>
            <person name="Kubasova T."/>
            <person name="Jahodarova E."/>
            <person name="Nykrynova M."/>
            <person name="Rychlik I."/>
        </authorList>
    </citation>
    <scope>NUCLEOTIDE SEQUENCE [LARGE SCALE GENOMIC DNA]</scope>
    <source>
        <strain evidence="4">105_WCHN</strain>
    </source>
</reference>
<dbReference type="InterPro" id="IPR022263">
    <property type="entry name" value="KxYKxGKxW"/>
</dbReference>
<reference evidence="3 4" key="2">
    <citation type="submission" date="2023-06" db="EMBL/GenBank/DDBJ databases">
        <title>Identification and characterization of horizontal gene transfer across gut microbiota members of farm animals based on homology search.</title>
        <authorList>
            <person name="Schwarzerova J."/>
            <person name="Nykrynova M."/>
            <person name="Jureckova K."/>
            <person name="Cejkova D."/>
            <person name="Rychlik I."/>
        </authorList>
    </citation>
    <scope>NUCLEOTIDE SEQUENCE [LARGE SCALE GENOMIC DNA]</scope>
    <source>
        <strain evidence="3 4">105_WCHN</strain>
    </source>
</reference>
<protein>
    <submittedName>
        <fullName evidence="3">KxYKxGKxW signal peptide domain-containing protein</fullName>
    </submittedName>
</protein>
<proteinExistence type="predicted"/>
<evidence type="ECO:0000256" key="1">
    <source>
        <dbReference type="ARBA" id="ARBA00022729"/>
    </source>
</evidence>